<dbReference type="InterPro" id="IPR001343">
    <property type="entry name" value="Hemolysn_Ca-bd"/>
</dbReference>
<keyword evidence="4" id="KW-0800">Toxin</keyword>
<evidence type="ECO:0000313" key="9">
    <source>
        <dbReference type="Proteomes" id="UP000439780"/>
    </source>
</evidence>
<keyword evidence="5" id="KW-0677">Repeat</keyword>
<dbReference type="InterPro" id="IPR050557">
    <property type="entry name" value="RTX_toxin/Mannuronan_C5-epim"/>
</dbReference>
<dbReference type="SUPFAM" id="SSF51120">
    <property type="entry name" value="beta-Roll"/>
    <property type="match status" value="3"/>
</dbReference>
<dbReference type="PRINTS" id="PR01488">
    <property type="entry name" value="RTXTOXINA"/>
</dbReference>
<dbReference type="PROSITE" id="PS00330">
    <property type="entry name" value="HEMOLYSIN_CALCIUM"/>
    <property type="match status" value="5"/>
</dbReference>
<dbReference type="GO" id="GO:0005576">
    <property type="term" value="C:extracellular region"/>
    <property type="evidence" value="ECO:0007669"/>
    <property type="project" value="UniProtKB-SubCell"/>
</dbReference>
<dbReference type="PANTHER" id="PTHR38340">
    <property type="entry name" value="S-LAYER PROTEIN"/>
    <property type="match status" value="1"/>
</dbReference>
<name>A0A845AK52_9SPHN</name>
<evidence type="ECO:0000256" key="2">
    <source>
        <dbReference type="ARBA" id="ARBA00004613"/>
    </source>
</evidence>
<dbReference type="GO" id="GO:0016020">
    <property type="term" value="C:membrane"/>
    <property type="evidence" value="ECO:0007669"/>
    <property type="project" value="UniProtKB-SubCell"/>
</dbReference>
<dbReference type="Pfam" id="PF00353">
    <property type="entry name" value="HemolysinCabind"/>
    <property type="match status" value="5"/>
</dbReference>
<evidence type="ECO:0000256" key="1">
    <source>
        <dbReference type="ARBA" id="ARBA00004370"/>
    </source>
</evidence>
<accession>A0A845AK52</accession>
<keyword evidence="3" id="KW-0964">Secreted</keyword>
<dbReference type="GO" id="GO:0090729">
    <property type="term" value="F:toxin activity"/>
    <property type="evidence" value="ECO:0007669"/>
    <property type="project" value="UniProtKB-KW"/>
</dbReference>
<dbReference type="PRINTS" id="PR00313">
    <property type="entry name" value="CABNDNGRPT"/>
</dbReference>
<dbReference type="Gene3D" id="2.150.10.10">
    <property type="entry name" value="Serralysin-like metalloprotease, C-terminal"/>
    <property type="match status" value="4"/>
</dbReference>
<dbReference type="Proteomes" id="UP000439780">
    <property type="component" value="Unassembled WGS sequence"/>
</dbReference>
<keyword evidence="9" id="KW-1185">Reference proteome</keyword>
<evidence type="ECO:0000256" key="6">
    <source>
        <dbReference type="ARBA" id="ARBA00023026"/>
    </source>
</evidence>
<organism evidence="8 9">
    <name type="scientific">Qipengyuania algicida</name>
    <dbReference type="NCBI Taxonomy" id="1836209"/>
    <lineage>
        <taxon>Bacteria</taxon>
        <taxon>Pseudomonadati</taxon>
        <taxon>Pseudomonadota</taxon>
        <taxon>Alphaproteobacteria</taxon>
        <taxon>Sphingomonadales</taxon>
        <taxon>Erythrobacteraceae</taxon>
        <taxon>Qipengyuania</taxon>
    </lineage>
</organism>
<evidence type="ECO:0000256" key="3">
    <source>
        <dbReference type="ARBA" id="ARBA00022525"/>
    </source>
</evidence>
<comment type="caution">
    <text evidence="8">The sequence shown here is derived from an EMBL/GenBank/DDBJ whole genome shotgun (WGS) entry which is preliminary data.</text>
</comment>
<dbReference type="InterPro" id="IPR011049">
    <property type="entry name" value="Serralysin-like_metalloprot_C"/>
</dbReference>
<keyword evidence="7" id="KW-0472">Membrane</keyword>
<gene>
    <name evidence="8" type="ORF">GRI58_13525</name>
</gene>
<evidence type="ECO:0000256" key="5">
    <source>
        <dbReference type="ARBA" id="ARBA00022737"/>
    </source>
</evidence>
<dbReference type="GO" id="GO:0005509">
    <property type="term" value="F:calcium ion binding"/>
    <property type="evidence" value="ECO:0007669"/>
    <property type="project" value="InterPro"/>
</dbReference>
<comment type="subcellular location">
    <subcellularLocation>
        <location evidence="1">Membrane</location>
    </subcellularLocation>
    <subcellularLocation>
        <location evidence="2">Secreted</location>
    </subcellularLocation>
</comment>
<keyword evidence="6" id="KW-0843">Virulence</keyword>
<proteinExistence type="predicted"/>
<evidence type="ECO:0000256" key="4">
    <source>
        <dbReference type="ARBA" id="ARBA00022656"/>
    </source>
</evidence>
<sequence>MEDNMSEASVVAALQFWSPSGWATYSNRIPVNLSGQEESDFENKVINAISTLYDKSPETRAMLESLAAAGPIRIGKSPANMGPASWVPAGSTNDSYILFDPNQEVFSVSKTGTIFQMDPLVILAHEIGHSAGLVDPVTDKTYSIGSNTFRYSSDELMNTPGLVQGTSSSTEYIYSPNVVEHEWTVSAELGISDLRSSYNAGLIKLDVKYKPLLQSAANSGGLTGGNTVQITRFGDQGNTHDNVINFSSWPKLFDGSLLGVLAFGFSGNDTMIGANGHNYFYGGTGNDLVNGGEEADFLYGEQDNDIIDGHAGNDNIYGGSGDDMLIGGAGDDDLWGGDKNVSSGLGDGNDTANYQSSTNAIKLVYDGTDSVLKTKVEDGLGGTDTLHSIEKVIGTSKADSLQIKGNIAYSTTLTFDANHGQNGERQDIINGSGMALGADFTIEINKSGVGTVTDNTTGGVIHLQNFDTDVVGTRGNDWITDLTDGAKYFSGGFGDDLISIAGTTGDSTILGGFGDDEITGGLGNDVLIGGDGILNTLSGGDGDDLLIGSGYNDTLQGGDGNDYLRVVGGNASATLAGGAGDDLIDAATDSPNDLSLVQFGFGEGHDTLVGQVSEDPNSGQTAVRWGVNGIDMSAVSRADVTFVWNPVVTGGFPGTGEIAGMTYLEGTCAIQLSDGSSLYLGTVTGSQFNWSTSVPTAYDPNQTTMLDIPGITFSDGQFAGSLNGGSFEYAQSVSSPDSLNVAAANYTGHGASGDVSLTGTSGDDTLENDNKNGTIDAAGGDDTINLTNGNVSVDGGDGLDQVTMFSSLGDYDRSYDGTNFVLTGYDEGAGSISLTNVETITSTADGKTYNVADLISLFGTPDNDTIVGTEFDDTITYVGGFDTIDGGEGIDLLQFSGSSQDYMISNEPDGTLGIFLLYDKGGASAVNVETLYFAGDDTTIAVADLPALGTSGNDSITGSNLAEELYGYGGDDVIDGLGGYDRIMGGDGNDTLNGGDGDDDLFGETGDDNLNGGAGDDVLYGGSGSNTAFYAGLMASYSLETYWGDLQIVDNDPATNGDDGTDTLYSVQNAQFSDGTVSLASPIVLDLDGNGVQLEQKSNGVRFDWSGDGKADKTGWISSGDGFLVIDRNEDGVVSGASELSFTSDKSGAKSDLDGLTAFDTNGDGILSELDADFSSFAVWKDSDQNGISTPNEMMSLADAGIAQINLSGDPLNQVWGWDSNIVYNTGTFSRTDGTTGAFSDVALNYDRATVGAPSAIGHDPHMRASQLIEAMAGHRPWLSGMDRFDKPSSLGPFERVFAVNTISYNNHLQAA</sequence>
<protein>
    <submittedName>
        <fullName evidence="8">Uncharacterized protein</fullName>
    </submittedName>
</protein>
<reference evidence="8 9" key="1">
    <citation type="submission" date="2019-12" db="EMBL/GenBank/DDBJ databases">
        <title>Genomic-based taxomic classification of the family Erythrobacteraceae.</title>
        <authorList>
            <person name="Xu L."/>
        </authorList>
    </citation>
    <scope>NUCLEOTIDE SEQUENCE [LARGE SCALE GENOMIC DNA]</scope>
    <source>
        <strain evidence="8 9">KEMB 9005-328</strain>
    </source>
</reference>
<dbReference type="InterPro" id="IPR018511">
    <property type="entry name" value="Hemolysin-typ_Ca-bd_CS"/>
</dbReference>
<evidence type="ECO:0000313" key="8">
    <source>
        <dbReference type="EMBL" id="MXP29829.1"/>
    </source>
</evidence>
<dbReference type="InterPro" id="IPR003995">
    <property type="entry name" value="RTX_toxin_determinant-A"/>
</dbReference>
<dbReference type="EMBL" id="WTYA01000011">
    <property type="protein sequence ID" value="MXP29829.1"/>
    <property type="molecule type" value="Genomic_DNA"/>
</dbReference>
<evidence type="ECO:0000256" key="7">
    <source>
        <dbReference type="ARBA" id="ARBA00023136"/>
    </source>
</evidence>
<dbReference type="PANTHER" id="PTHR38340:SF1">
    <property type="entry name" value="S-LAYER PROTEIN"/>
    <property type="match status" value="1"/>
</dbReference>